<evidence type="ECO:0000256" key="1">
    <source>
        <dbReference type="ARBA" id="ARBA00000851"/>
    </source>
</evidence>
<evidence type="ECO:0000256" key="7">
    <source>
        <dbReference type="ARBA" id="ARBA00022759"/>
    </source>
</evidence>
<evidence type="ECO:0000256" key="10">
    <source>
        <dbReference type="ARBA" id="ARBA00023125"/>
    </source>
</evidence>
<dbReference type="Pfam" id="PF04313">
    <property type="entry name" value="HSDR_N"/>
    <property type="match status" value="1"/>
</dbReference>
<evidence type="ECO:0000313" key="12">
    <source>
        <dbReference type="EMBL" id="GAL00508.1"/>
    </source>
</evidence>
<sequence length="324" mass="36444">MTKLYESDIELLVIEDLEALGYEYVYGPQIAPDGEAPERDSYANVVLENRLRNAITRLNPLIPNEAQQDAFNQVMRIASPELLANNEAFHKLLTEGVTVEYQKDGQSRGDKVWLVDFSNYDSNEFLVVNQFTIIEDNYTKRPDVLLFINGLPLVVIELKNATDENATLRGAYKQLQTYKETIPSLFTFNALCIISDGLEAKTGSVSAGFTRFMNWKTVDGLQDASHLDSQIETLVKGGQLNKHTLLDLIRYFIVFEKSKNEDLKTGITTIDTVKKVAAYHQYYAVNKAVLSTVKASATNGGQKRWSSLAYTRIGKIALNGFLHR</sequence>
<dbReference type="AlphaFoldDB" id="A0A090QE74"/>
<keyword evidence="10" id="KW-0238">DNA-binding</keyword>
<dbReference type="PANTHER" id="PTHR30195">
    <property type="entry name" value="TYPE I SITE-SPECIFIC DEOXYRIBONUCLEASE PROTEIN SUBUNIT M AND R"/>
    <property type="match status" value="1"/>
</dbReference>
<dbReference type="GO" id="GO:0003677">
    <property type="term" value="F:DNA binding"/>
    <property type="evidence" value="ECO:0007669"/>
    <property type="project" value="UniProtKB-KW"/>
</dbReference>
<dbReference type="InterPro" id="IPR051268">
    <property type="entry name" value="Type-I_R_enzyme_R_subunit"/>
</dbReference>
<dbReference type="InterPro" id="IPR007409">
    <property type="entry name" value="Restrct_endonuc_type1_HsdR_N"/>
</dbReference>
<proteinExistence type="inferred from homology"/>
<keyword evidence="7" id="KW-0255">Endonuclease</keyword>
<dbReference type="EMBL" id="BBMM01000005">
    <property type="protein sequence ID" value="GAL00508.1"/>
    <property type="molecule type" value="Genomic_DNA"/>
</dbReference>
<dbReference type="GO" id="GO:0009035">
    <property type="term" value="F:type I site-specific deoxyribonuclease activity"/>
    <property type="evidence" value="ECO:0007669"/>
    <property type="project" value="UniProtKB-EC"/>
</dbReference>
<evidence type="ECO:0000256" key="6">
    <source>
        <dbReference type="ARBA" id="ARBA00022747"/>
    </source>
</evidence>
<accession>A0A090QE74</accession>
<organism evidence="12 13">
    <name type="scientific">Nonlabens ulvanivorans</name>
    <name type="common">Persicivirga ulvanivorans</name>
    <dbReference type="NCBI Taxonomy" id="906888"/>
    <lineage>
        <taxon>Bacteria</taxon>
        <taxon>Pseudomonadati</taxon>
        <taxon>Bacteroidota</taxon>
        <taxon>Flavobacteriia</taxon>
        <taxon>Flavobacteriales</taxon>
        <taxon>Flavobacteriaceae</taxon>
        <taxon>Nonlabens</taxon>
    </lineage>
</organism>
<dbReference type="Gene3D" id="3.90.1570.50">
    <property type="match status" value="1"/>
</dbReference>
<evidence type="ECO:0000256" key="9">
    <source>
        <dbReference type="ARBA" id="ARBA00022840"/>
    </source>
</evidence>
<comment type="caution">
    <text evidence="12">The sequence shown here is derived from an EMBL/GenBank/DDBJ whole genome shotgun (WGS) entry which is preliminary data.</text>
</comment>
<evidence type="ECO:0000256" key="8">
    <source>
        <dbReference type="ARBA" id="ARBA00022801"/>
    </source>
</evidence>
<evidence type="ECO:0000259" key="11">
    <source>
        <dbReference type="Pfam" id="PF04313"/>
    </source>
</evidence>
<dbReference type="PANTHER" id="PTHR30195:SF15">
    <property type="entry name" value="TYPE I RESTRICTION ENZYME HINDI ENDONUCLEASE SUBUNIT"/>
    <property type="match status" value="1"/>
</dbReference>
<evidence type="ECO:0000313" key="13">
    <source>
        <dbReference type="Proteomes" id="UP000029226"/>
    </source>
</evidence>
<evidence type="ECO:0000256" key="3">
    <source>
        <dbReference type="ARBA" id="ARBA00012654"/>
    </source>
</evidence>
<feature type="domain" description="Restriction endonuclease type I HsdR N-terminal" evidence="11">
    <location>
        <begin position="5"/>
        <end position="209"/>
    </location>
</feature>
<keyword evidence="5" id="KW-0547">Nucleotide-binding</keyword>
<dbReference type="GO" id="GO:0005524">
    <property type="term" value="F:ATP binding"/>
    <property type="evidence" value="ECO:0007669"/>
    <property type="project" value="UniProtKB-KW"/>
</dbReference>
<keyword evidence="8 12" id="KW-0378">Hydrolase</keyword>
<dbReference type="CDD" id="cd22332">
    <property type="entry name" value="HsdR_N"/>
    <property type="match status" value="1"/>
</dbReference>
<keyword evidence="6" id="KW-0680">Restriction system</keyword>
<dbReference type="Proteomes" id="UP000029226">
    <property type="component" value="Unassembled WGS sequence"/>
</dbReference>
<keyword evidence="9" id="KW-0067">ATP-binding</keyword>
<evidence type="ECO:0000256" key="4">
    <source>
        <dbReference type="ARBA" id="ARBA00022722"/>
    </source>
</evidence>
<protein>
    <recommendedName>
        <fullName evidence="3">type I site-specific deoxyribonuclease</fullName>
        <ecNumber evidence="3">3.1.21.3</ecNumber>
    </recommendedName>
</protein>
<dbReference type="GO" id="GO:0009307">
    <property type="term" value="P:DNA restriction-modification system"/>
    <property type="evidence" value="ECO:0007669"/>
    <property type="project" value="UniProtKB-KW"/>
</dbReference>
<name>A0A090QE74_NONUL</name>
<dbReference type="EC" id="3.1.21.3" evidence="3"/>
<comment type="similarity">
    <text evidence="2">Belongs to the HsdR family.</text>
</comment>
<evidence type="ECO:0000256" key="5">
    <source>
        <dbReference type="ARBA" id="ARBA00022741"/>
    </source>
</evidence>
<gene>
    <name evidence="12" type="ORF">JCM19314_2116</name>
</gene>
<keyword evidence="4" id="KW-0540">Nuclease</keyword>
<evidence type="ECO:0000256" key="2">
    <source>
        <dbReference type="ARBA" id="ARBA00008598"/>
    </source>
</evidence>
<comment type="catalytic activity">
    <reaction evidence="1">
        <text>Endonucleolytic cleavage of DNA to give random double-stranded fragments with terminal 5'-phosphates, ATP is simultaneously hydrolyzed.</text>
        <dbReference type="EC" id="3.1.21.3"/>
    </reaction>
</comment>
<reference evidence="12 13" key="1">
    <citation type="journal article" date="2014" name="Genome Announc.">
        <title>Draft Genome Sequences of Marine Flavobacterium Nonlabens Strains NR17, NR24, NR27, NR32, NR33, and Ara13.</title>
        <authorList>
            <person name="Nakanishi M."/>
            <person name="Meirelles P."/>
            <person name="Suzuki R."/>
            <person name="Takatani N."/>
            <person name="Mino S."/>
            <person name="Suda W."/>
            <person name="Oshima K."/>
            <person name="Hattori M."/>
            <person name="Ohkuma M."/>
            <person name="Hosokawa M."/>
            <person name="Miyashita K."/>
            <person name="Thompson F.L."/>
            <person name="Niwa A."/>
            <person name="Sawabe T."/>
            <person name="Sawabe T."/>
        </authorList>
    </citation>
    <scope>NUCLEOTIDE SEQUENCE [LARGE SCALE GENOMIC DNA]</scope>
    <source>
        <strain evidence="13">JCM19314</strain>
    </source>
</reference>